<dbReference type="Proteomes" id="UP000233551">
    <property type="component" value="Unassembled WGS sequence"/>
</dbReference>
<protein>
    <submittedName>
        <fullName evidence="1">Uncharacterized protein</fullName>
    </submittedName>
</protein>
<reference evidence="1 2" key="1">
    <citation type="submission" date="2017-11" db="EMBL/GenBank/DDBJ databases">
        <title>De-novo sequencing of pomegranate (Punica granatum L.) genome.</title>
        <authorList>
            <person name="Akparov Z."/>
            <person name="Amiraslanov A."/>
            <person name="Hajiyeva S."/>
            <person name="Abbasov M."/>
            <person name="Kaur K."/>
            <person name="Hamwieh A."/>
            <person name="Solovyev V."/>
            <person name="Salamov A."/>
            <person name="Braich B."/>
            <person name="Kosarev P."/>
            <person name="Mahmoud A."/>
            <person name="Hajiyev E."/>
            <person name="Babayeva S."/>
            <person name="Izzatullayeva V."/>
            <person name="Mammadov A."/>
            <person name="Mammadov A."/>
            <person name="Sharifova S."/>
            <person name="Ojaghi J."/>
            <person name="Eynullazada K."/>
            <person name="Bayramov B."/>
            <person name="Abdulazimova A."/>
            <person name="Shahmuradov I."/>
        </authorList>
    </citation>
    <scope>NUCLEOTIDE SEQUENCE [LARGE SCALE GENOMIC DNA]</scope>
    <source>
        <strain evidence="2">cv. AG2017</strain>
        <tissue evidence="1">Leaf</tissue>
    </source>
</reference>
<accession>A0A2I0IQL0</accession>
<gene>
    <name evidence="1" type="ORF">CRG98_033334</name>
</gene>
<evidence type="ECO:0000313" key="1">
    <source>
        <dbReference type="EMBL" id="PKI46282.1"/>
    </source>
</evidence>
<organism evidence="1 2">
    <name type="scientific">Punica granatum</name>
    <name type="common">Pomegranate</name>
    <dbReference type="NCBI Taxonomy" id="22663"/>
    <lineage>
        <taxon>Eukaryota</taxon>
        <taxon>Viridiplantae</taxon>
        <taxon>Streptophyta</taxon>
        <taxon>Embryophyta</taxon>
        <taxon>Tracheophyta</taxon>
        <taxon>Spermatophyta</taxon>
        <taxon>Magnoliopsida</taxon>
        <taxon>eudicotyledons</taxon>
        <taxon>Gunneridae</taxon>
        <taxon>Pentapetalae</taxon>
        <taxon>rosids</taxon>
        <taxon>malvids</taxon>
        <taxon>Myrtales</taxon>
        <taxon>Lythraceae</taxon>
        <taxon>Punica</taxon>
    </lineage>
</organism>
<dbReference type="EMBL" id="PGOL01002654">
    <property type="protein sequence ID" value="PKI46282.1"/>
    <property type="molecule type" value="Genomic_DNA"/>
</dbReference>
<sequence>MRGGETVDEKPPLEGRGESIRQAAALGGDAATARCCHLIKRTVGLGRIESTCRSEELRPMTSPVAADLIRGGEGPTIGWELVIAIAHTALKTERRGRKAATIAETLSNTASTSDLRAKSWAKEPTVEEYAEEAAVEEPADVKELTVNAVDEETVGNWCMP</sequence>
<name>A0A2I0IQL0_PUNGR</name>
<proteinExistence type="predicted"/>
<evidence type="ECO:0000313" key="2">
    <source>
        <dbReference type="Proteomes" id="UP000233551"/>
    </source>
</evidence>
<keyword evidence="2" id="KW-1185">Reference proteome</keyword>
<comment type="caution">
    <text evidence="1">The sequence shown here is derived from an EMBL/GenBank/DDBJ whole genome shotgun (WGS) entry which is preliminary data.</text>
</comment>
<dbReference type="AlphaFoldDB" id="A0A2I0IQL0"/>